<dbReference type="EMBL" id="JBGBPQ010000010">
    <property type="protein sequence ID" value="KAL1518463.1"/>
    <property type="molecule type" value="Genomic_DNA"/>
</dbReference>
<keyword evidence="1" id="KW-0732">Signal</keyword>
<accession>A0AB34JAG3</accession>
<feature type="chain" id="PRO_5044284290" evidence="1">
    <location>
        <begin position="22"/>
        <end position="304"/>
    </location>
</feature>
<reference evidence="2 3" key="1">
    <citation type="journal article" date="2024" name="Science">
        <title>Giant polyketide synthase enzymes in the biosynthesis of giant marine polyether toxins.</title>
        <authorList>
            <person name="Fallon T.R."/>
            <person name="Shende V.V."/>
            <person name="Wierzbicki I.H."/>
            <person name="Pendleton A.L."/>
            <person name="Watervoot N.F."/>
            <person name="Auber R.P."/>
            <person name="Gonzalez D.J."/>
            <person name="Wisecaver J.H."/>
            <person name="Moore B.S."/>
        </authorList>
    </citation>
    <scope>NUCLEOTIDE SEQUENCE [LARGE SCALE GENOMIC DNA]</scope>
    <source>
        <strain evidence="2 3">12B1</strain>
    </source>
</reference>
<dbReference type="Proteomes" id="UP001515480">
    <property type="component" value="Unassembled WGS sequence"/>
</dbReference>
<evidence type="ECO:0000313" key="3">
    <source>
        <dbReference type="Proteomes" id="UP001515480"/>
    </source>
</evidence>
<feature type="signal peptide" evidence="1">
    <location>
        <begin position="1"/>
        <end position="21"/>
    </location>
</feature>
<gene>
    <name evidence="2" type="ORF">AB1Y20_002755</name>
</gene>
<proteinExistence type="predicted"/>
<evidence type="ECO:0000313" key="2">
    <source>
        <dbReference type="EMBL" id="KAL1518463.1"/>
    </source>
</evidence>
<evidence type="ECO:0000256" key="1">
    <source>
        <dbReference type="SAM" id="SignalP"/>
    </source>
</evidence>
<comment type="caution">
    <text evidence="2">The sequence shown here is derived from an EMBL/GenBank/DDBJ whole genome shotgun (WGS) entry which is preliminary data.</text>
</comment>
<organism evidence="2 3">
    <name type="scientific">Prymnesium parvum</name>
    <name type="common">Toxic golden alga</name>
    <dbReference type="NCBI Taxonomy" id="97485"/>
    <lineage>
        <taxon>Eukaryota</taxon>
        <taxon>Haptista</taxon>
        <taxon>Haptophyta</taxon>
        <taxon>Prymnesiophyceae</taxon>
        <taxon>Prymnesiales</taxon>
        <taxon>Prymnesiaceae</taxon>
        <taxon>Prymnesium</taxon>
    </lineage>
</organism>
<name>A0AB34JAG3_PRYPA</name>
<protein>
    <submittedName>
        <fullName evidence="2">Uncharacterized protein</fullName>
    </submittedName>
</protein>
<dbReference type="AlphaFoldDB" id="A0AB34JAG3"/>
<sequence length="304" mass="33419">MSRRGLRLAAAAAAGVAGALASRCEASPPPSASLSAAPSASLLSRVVALEHALLRPPPLPRLIVICPTFYPRLDDARCQLGLESCRRAKALGIPLLLVDASPPEVREALAEAGAEVREQSRKGKKGTALRECVELALAMVPDDGIICYQELEKVEMIALQREVCGHMLRSGADICVPRREDSLFRRSYPVEQWHSENFANLYLDALGSAVGLPTLDWTFGPVAFRATMAHHWLRCEGELWDAQIVPYINAAIEGARVEGVQVSYSHPAQMKREEESLPVWSEKRLMQLDFLFKYVAEPLKARAQ</sequence>
<keyword evidence="3" id="KW-1185">Reference proteome</keyword>